<evidence type="ECO:0000256" key="6">
    <source>
        <dbReference type="SAM" id="Phobius"/>
    </source>
</evidence>
<evidence type="ECO:0000313" key="7">
    <source>
        <dbReference type="EMBL" id="EDM49793.1"/>
    </source>
</evidence>
<comment type="subcellular location">
    <subcellularLocation>
        <location evidence="1">Cell membrane</location>
        <topology evidence="1">Multi-pass membrane protein</topology>
    </subcellularLocation>
</comment>
<comment type="caution">
    <text evidence="7">The sequence shown here is derived from an EMBL/GenBank/DDBJ whole genome shotgun (WGS) entry which is preliminary data.</text>
</comment>
<feature type="transmembrane region" description="Helical" evidence="6">
    <location>
        <begin position="48"/>
        <end position="71"/>
    </location>
</feature>
<dbReference type="EMBL" id="ABCP01000001">
    <property type="protein sequence ID" value="EDM49793.1"/>
    <property type="molecule type" value="Genomic_DNA"/>
</dbReference>
<evidence type="ECO:0000256" key="2">
    <source>
        <dbReference type="ARBA" id="ARBA00022475"/>
    </source>
</evidence>
<dbReference type="Proteomes" id="UP000005856">
    <property type="component" value="Unassembled WGS sequence"/>
</dbReference>
<dbReference type="Pfam" id="PF01810">
    <property type="entry name" value="LysE"/>
    <property type="match status" value="1"/>
</dbReference>
<feature type="transmembrane region" description="Helical" evidence="6">
    <location>
        <begin position="157"/>
        <end position="181"/>
    </location>
</feature>
<dbReference type="PANTHER" id="PTHR30086">
    <property type="entry name" value="ARGININE EXPORTER PROTEIN ARGO"/>
    <property type="match status" value="1"/>
</dbReference>
<dbReference type="eggNOG" id="COG1280">
    <property type="taxonomic scope" value="Bacteria"/>
</dbReference>
<evidence type="ECO:0000256" key="1">
    <source>
        <dbReference type="ARBA" id="ARBA00004651"/>
    </source>
</evidence>
<dbReference type="PANTHER" id="PTHR30086:SF20">
    <property type="entry name" value="ARGININE EXPORTER PROTEIN ARGO-RELATED"/>
    <property type="match status" value="1"/>
</dbReference>
<evidence type="ECO:0000256" key="5">
    <source>
        <dbReference type="ARBA" id="ARBA00023136"/>
    </source>
</evidence>
<feature type="transmembrane region" description="Helical" evidence="6">
    <location>
        <begin position="125"/>
        <end position="145"/>
    </location>
</feature>
<dbReference type="GO" id="GO:0015171">
    <property type="term" value="F:amino acid transmembrane transporter activity"/>
    <property type="evidence" value="ECO:0007669"/>
    <property type="project" value="TreeGrafter"/>
</dbReference>
<dbReference type="AlphaFoldDB" id="A6EVE4"/>
<keyword evidence="8" id="KW-1185">Reference proteome</keyword>
<gene>
    <name evidence="7" type="ORF">MDG893_11346</name>
</gene>
<dbReference type="InterPro" id="IPR001123">
    <property type="entry name" value="LeuE-type"/>
</dbReference>
<dbReference type="PIRSF" id="PIRSF006324">
    <property type="entry name" value="LeuE"/>
    <property type="match status" value="1"/>
</dbReference>
<feature type="transmembrane region" description="Helical" evidence="6">
    <location>
        <begin position="77"/>
        <end position="96"/>
    </location>
</feature>
<dbReference type="GO" id="GO:0005886">
    <property type="term" value="C:plasma membrane"/>
    <property type="evidence" value="ECO:0007669"/>
    <property type="project" value="UniProtKB-SubCell"/>
</dbReference>
<evidence type="ECO:0000256" key="3">
    <source>
        <dbReference type="ARBA" id="ARBA00022692"/>
    </source>
</evidence>
<keyword evidence="2" id="KW-1003">Cell membrane</keyword>
<evidence type="ECO:0000313" key="8">
    <source>
        <dbReference type="Proteomes" id="UP000005856"/>
    </source>
</evidence>
<feature type="transmembrane region" description="Helical" evidence="6">
    <location>
        <begin position="13"/>
        <end position="36"/>
    </location>
</feature>
<name>A6EVE4_9GAMM</name>
<organism evidence="7 8">
    <name type="scientific">Marinobacter algicola DG893</name>
    <dbReference type="NCBI Taxonomy" id="443152"/>
    <lineage>
        <taxon>Bacteria</taxon>
        <taxon>Pseudomonadati</taxon>
        <taxon>Pseudomonadota</taxon>
        <taxon>Gammaproteobacteria</taxon>
        <taxon>Pseudomonadales</taxon>
        <taxon>Marinobacteraceae</taxon>
        <taxon>Marinobacter</taxon>
    </lineage>
</organism>
<accession>A6EVE4</accession>
<keyword evidence="5 6" id="KW-0472">Membrane</keyword>
<evidence type="ECO:0000256" key="4">
    <source>
        <dbReference type="ARBA" id="ARBA00022989"/>
    </source>
</evidence>
<keyword evidence="4 6" id="KW-1133">Transmembrane helix</keyword>
<protein>
    <submittedName>
        <fullName evidence="7">Lysine exporter protein (LYSE/YGGA)</fullName>
    </submittedName>
</protein>
<dbReference type="STRING" id="443152.MDG893_11346"/>
<sequence length="215" mass="23176">MLEIQGGVMTFEIWITFVSVVFVFAIIPGPTVILVLGQAISHGKKSVIPLVSGVLLGDFVAMTLSLIGLGAVLATSATLFLVLKWFGVGYLVYLGIKAWREEPEHNLQAIAGQDISKASMFKSSFLVTALNPKDIVFFVAFLPQFVNPQASVLPQLLILMVTFLGIVSITISSFALFAGIVRQRIQSIQARRRLNKLGGGALFGAAAFTSTMQRS</sequence>
<reference evidence="7 8" key="1">
    <citation type="submission" date="2007-06" db="EMBL/GenBank/DDBJ databases">
        <authorList>
            <person name="Green D."/>
            <person name="Ferriera S."/>
            <person name="Johnson J."/>
            <person name="Kravitz S."/>
            <person name="Beeson K."/>
            <person name="Sutton G."/>
            <person name="Rogers Y.-H."/>
            <person name="Friedman R."/>
            <person name="Frazier M."/>
            <person name="Venter J.C."/>
        </authorList>
    </citation>
    <scope>NUCLEOTIDE SEQUENCE [LARGE SCALE GENOMIC DNA]</scope>
    <source>
        <strain evidence="7 8">DG893</strain>
    </source>
</reference>
<keyword evidence="3 6" id="KW-0812">Transmembrane</keyword>
<proteinExistence type="predicted"/>